<dbReference type="GO" id="GO:0006032">
    <property type="term" value="P:chitin catabolic process"/>
    <property type="evidence" value="ECO:0007669"/>
    <property type="project" value="UniProtKB-KW"/>
</dbReference>
<feature type="domain" description="NodB homology" evidence="16">
    <location>
        <begin position="156"/>
        <end position="345"/>
    </location>
</feature>
<comment type="cofactor">
    <cofactor evidence="1">
        <name>Co(2+)</name>
        <dbReference type="ChEBI" id="CHEBI:48828"/>
    </cofactor>
</comment>
<keyword evidence="4" id="KW-0336">GPI-anchor</keyword>
<keyword evidence="15" id="KW-0732">Signal</keyword>
<evidence type="ECO:0000256" key="7">
    <source>
        <dbReference type="ARBA" id="ARBA00023277"/>
    </source>
</evidence>
<feature type="signal peptide" evidence="15">
    <location>
        <begin position="1"/>
        <end position="21"/>
    </location>
</feature>
<evidence type="ECO:0000256" key="13">
    <source>
        <dbReference type="ARBA" id="ARBA00048494"/>
    </source>
</evidence>
<dbReference type="GO" id="GO:0071555">
    <property type="term" value="P:cell wall organization"/>
    <property type="evidence" value="ECO:0007669"/>
    <property type="project" value="UniProtKB-KW"/>
</dbReference>
<dbReference type="AlphaFoldDB" id="A0A5C3QG02"/>
<dbReference type="OrthoDB" id="407355at2759"/>
<evidence type="ECO:0000313" key="18">
    <source>
        <dbReference type="Proteomes" id="UP000305067"/>
    </source>
</evidence>
<evidence type="ECO:0000259" key="16">
    <source>
        <dbReference type="PROSITE" id="PS51677"/>
    </source>
</evidence>
<dbReference type="STRING" id="1884261.A0A5C3QG02"/>
<dbReference type="GO" id="GO:0000272">
    <property type="term" value="P:polysaccharide catabolic process"/>
    <property type="evidence" value="ECO:0007669"/>
    <property type="project" value="UniProtKB-KW"/>
</dbReference>
<dbReference type="PANTHER" id="PTHR10587">
    <property type="entry name" value="GLYCOSYL TRANSFERASE-RELATED"/>
    <property type="match status" value="1"/>
</dbReference>
<keyword evidence="3" id="KW-1003">Cell membrane</keyword>
<dbReference type="GO" id="GO:0009272">
    <property type="term" value="P:fungal-type cell wall biogenesis"/>
    <property type="evidence" value="ECO:0007669"/>
    <property type="project" value="UniProtKB-ARBA"/>
</dbReference>
<keyword evidence="6" id="KW-0472">Membrane</keyword>
<dbReference type="SUPFAM" id="SSF88713">
    <property type="entry name" value="Glycoside hydrolase/deacetylase"/>
    <property type="match status" value="1"/>
</dbReference>
<evidence type="ECO:0000256" key="4">
    <source>
        <dbReference type="ARBA" id="ARBA00022622"/>
    </source>
</evidence>
<comment type="catalytic activity">
    <reaction evidence="13">
        <text>[(1-&gt;4)-N-acetyl-beta-D-glucosaminyl](n) + n H2O = chitosan + n acetate</text>
        <dbReference type="Rhea" id="RHEA:10464"/>
        <dbReference type="Rhea" id="RHEA-COMP:9593"/>
        <dbReference type="Rhea" id="RHEA-COMP:9597"/>
        <dbReference type="ChEBI" id="CHEBI:15377"/>
        <dbReference type="ChEBI" id="CHEBI:17029"/>
        <dbReference type="ChEBI" id="CHEBI:30089"/>
        <dbReference type="ChEBI" id="CHEBI:57704"/>
        <dbReference type="EC" id="3.5.1.41"/>
    </reaction>
    <physiologicalReaction direction="left-to-right" evidence="13">
        <dbReference type="Rhea" id="RHEA:10465"/>
    </physiologicalReaction>
</comment>
<evidence type="ECO:0000256" key="9">
    <source>
        <dbReference type="ARBA" id="ARBA00023288"/>
    </source>
</evidence>
<evidence type="ECO:0000256" key="6">
    <source>
        <dbReference type="ARBA" id="ARBA00023136"/>
    </source>
</evidence>
<evidence type="ECO:0000256" key="12">
    <source>
        <dbReference type="ARBA" id="ARBA00024056"/>
    </source>
</evidence>
<feature type="region of interest" description="Disordered" evidence="14">
    <location>
        <begin position="382"/>
        <end position="427"/>
    </location>
</feature>
<proteinExistence type="predicted"/>
<keyword evidence="7" id="KW-0119">Carbohydrate metabolism</keyword>
<keyword evidence="9" id="KW-0449">Lipoprotein</keyword>
<evidence type="ECO:0000313" key="17">
    <source>
        <dbReference type="EMBL" id="TFL00168.1"/>
    </source>
</evidence>
<evidence type="ECO:0000256" key="5">
    <source>
        <dbReference type="ARBA" id="ARBA00023024"/>
    </source>
</evidence>
<organism evidence="17 18">
    <name type="scientific">Pterulicium gracile</name>
    <dbReference type="NCBI Taxonomy" id="1884261"/>
    <lineage>
        <taxon>Eukaryota</taxon>
        <taxon>Fungi</taxon>
        <taxon>Dikarya</taxon>
        <taxon>Basidiomycota</taxon>
        <taxon>Agaricomycotina</taxon>
        <taxon>Agaricomycetes</taxon>
        <taxon>Agaricomycetidae</taxon>
        <taxon>Agaricales</taxon>
        <taxon>Pleurotineae</taxon>
        <taxon>Pterulaceae</taxon>
        <taxon>Pterulicium</taxon>
    </lineage>
</organism>
<dbReference type="EMBL" id="ML178830">
    <property type="protein sequence ID" value="TFL00168.1"/>
    <property type="molecule type" value="Genomic_DNA"/>
</dbReference>
<dbReference type="PROSITE" id="PS51677">
    <property type="entry name" value="NODB"/>
    <property type="match status" value="1"/>
</dbReference>
<dbReference type="GO" id="GO:0005886">
    <property type="term" value="C:plasma membrane"/>
    <property type="evidence" value="ECO:0007669"/>
    <property type="project" value="UniProtKB-SubCell"/>
</dbReference>
<evidence type="ECO:0000256" key="3">
    <source>
        <dbReference type="ARBA" id="ARBA00022475"/>
    </source>
</evidence>
<evidence type="ECO:0000256" key="11">
    <source>
        <dbReference type="ARBA" id="ARBA00023326"/>
    </source>
</evidence>
<dbReference type="InterPro" id="IPR011330">
    <property type="entry name" value="Glyco_hydro/deAcase_b/a-brl"/>
</dbReference>
<dbReference type="GO" id="GO:0004099">
    <property type="term" value="F:chitin deacetylase activity"/>
    <property type="evidence" value="ECO:0007669"/>
    <property type="project" value="UniProtKB-EC"/>
</dbReference>
<reference evidence="17 18" key="1">
    <citation type="journal article" date="2019" name="Nat. Ecol. Evol.">
        <title>Megaphylogeny resolves global patterns of mushroom evolution.</title>
        <authorList>
            <person name="Varga T."/>
            <person name="Krizsan K."/>
            <person name="Foldi C."/>
            <person name="Dima B."/>
            <person name="Sanchez-Garcia M."/>
            <person name="Sanchez-Ramirez S."/>
            <person name="Szollosi G.J."/>
            <person name="Szarkandi J.G."/>
            <person name="Papp V."/>
            <person name="Albert L."/>
            <person name="Andreopoulos W."/>
            <person name="Angelini C."/>
            <person name="Antonin V."/>
            <person name="Barry K.W."/>
            <person name="Bougher N.L."/>
            <person name="Buchanan P."/>
            <person name="Buyck B."/>
            <person name="Bense V."/>
            <person name="Catcheside P."/>
            <person name="Chovatia M."/>
            <person name="Cooper J."/>
            <person name="Damon W."/>
            <person name="Desjardin D."/>
            <person name="Finy P."/>
            <person name="Geml J."/>
            <person name="Haridas S."/>
            <person name="Hughes K."/>
            <person name="Justo A."/>
            <person name="Karasinski D."/>
            <person name="Kautmanova I."/>
            <person name="Kiss B."/>
            <person name="Kocsube S."/>
            <person name="Kotiranta H."/>
            <person name="LaButti K.M."/>
            <person name="Lechner B.E."/>
            <person name="Liimatainen K."/>
            <person name="Lipzen A."/>
            <person name="Lukacs Z."/>
            <person name="Mihaltcheva S."/>
            <person name="Morgado L.N."/>
            <person name="Niskanen T."/>
            <person name="Noordeloos M.E."/>
            <person name="Ohm R.A."/>
            <person name="Ortiz-Santana B."/>
            <person name="Ovrebo C."/>
            <person name="Racz N."/>
            <person name="Riley R."/>
            <person name="Savchenko A."/>
            <person name="Shiryaev A."/>
            <person name="Soop K."/>
            <person name="Spirin V."/>
            <person name="Szebenyi C."/>
            <person name="Tomsovsky M."/>
            <person name="Tulloss R.E."/>
            <person name="Uehling J."/>
            <person name="Grigoriev I.V."/>
            <person name="Vagvolgyi C."/>
            <person name="Papp T."/>
            <person name="Martin F.M."/>
            <person name="Miettinen O."/>
            <person name="Hibbett D.S."/>
            <person name="Nagy L.G."/>
        </authorList>
    </citation>
    <scope>NUCLEOTIDE SEQUENCE [LARGE SCALE GENOMIC DNA]</scope>
    <source>
        <strain evidence="17 18">CBS 309.79</strain>
    </source>
</reference>
<keyword evidence="4" id="KW-0325">Glycoprotein</keyword>
<evidence type="ECO:0000256" key="2">
    <source>
        <dbReference type="ARBA" id="ARBA00004609"/>
    </source>
</evidence>
<dbReference type="EC" id="3.5.1.41" evidence="12"/>
<evidence type="ECO:0000256" key="1">
    <source>
        <dbReference type="ARBA" id="ARBA00001941"/>
    </source>
</evidence>
<dbReference type="Pfam" id="PF01522">
    <property type="entry name" value="Polysacc_deac_1"/>
    <property type="match status" value="1"/>
</dbReference>
<keyword evidence="8" id="KW-0170">Cobalt</keyword>
<evidence type="ECO:0000256" key="8">
    <source>
        <dbReference type="ARBA" id="ARBA00023285"/>
    </source>
</evidence>
<protein>
    <recommendedName>
        <fullName evidence="12">chitin deacetylase</fullName>
        <ecNumber evidence="12">3.5.1.41</ecNumber>
    </recommendedName>
</protein>
<dbReference type="InterPro" id="IPR050248">
    <property type="entry name" value="Polysacc_deacetylase_ArnD"/>
</dbReference>
<feature type="compositionally biased region" description="Polar residues" evidence="14">
    <location>
        <begin position="414"/>
        <end position="427"/>
    </location>
</feature>
<keyword evidence="5" id="KW-0146">Chitin degradation</keyword>
<sequence>MVHHTALLTLPVFLSLSTATARIHHSRGEHASHDHAVSRSLPKRWFHTEDSHPVHKLFNRQEDKTDGQTYAAVGSPEWTALFPPEIPDASQMPQEWKDALKAAEDAGLIPDIPVTTLDANGGQPTYPAGIDPAGDEVCNWGYECKHPDDIWNGLDGYFAVNFDDGPHEGSAKLYDFLAAHETPIPTTHFVVGRHIRNLPDLYTRAVEELNADIAVHTYTHRQLTALSNEDVMAELAWTMEIIHKSTGGRLPKFWRPPTGDADNRIRAIAKGVLGMDMVMWNQDTRDWSIALGQTTESAVAAELKTWAEGPKSPGLIVLEHESSNTSVQLFQDAVPLIEAAGWKWASVAQITEGRVDEFGAYSNVDGEGNVAVGVVGEPVEEAADSGNTDAGTGTGATGGDKGPSTPGTAKPPTGSGSPANSGNNDLADNSEAEGAAFSVAVSVRYLIAAFAAVLVL</sequence>
<evidence type="ECO:0000256" key="15">
    <source>
        <dbReference type="SAM" id="SignalP"/>
    </source>
</evidence>
<accession>A0A5C3QG02</accession>
<dbReference type="PANTHER" id="PTHR10587:SF135">
    <property type="entry name" value="CHITIN DEACETYLASE 3"/>
    <property type="match status" value="1"/>
</dbReference>
<dbReference type="Gene3D" id="3.20.20.370">
    <property type="entry name" value="Glycoside hydrolase/deacetylase"/>
    <property type="match status" value="1"/>
</dbReference>
<gene>
    <name evidence="17" type="ORF">BDV98DRAFT_594340</name>
</gene>
<evidence type="ECO:0000256" key="14">
    <source>
        <dbReference type="SAM" id="MobiDB-lite"/>
    </source>
</evidence>
<feature type="compositionally biased region" description="Gly residues" evidence="14">
    <location>
        <begin position="392"/>
        <end position="401"/>
    </location>
</feature>
<feature type="chain" id="PRO_5022789510" description="chitin deacetylase" evidence="15">
    <location>
        <begin position="22"/>
        <end position="456"/>
    </location>
</feature>
<evidence type="ECO:0000256" key="10">
    <source>
        <dbReference type="ARBA" id="ARBA00023316"/>
    </source>
</evidence>
<dbReference type="GO" id="GO:0098552">
    <property type="term" value="C:side of membrane"/>
    <property type="evidence" value="ECO:0007669"/>
    <property type="project" value="UniProtKB-KW"/>
</dbReference>
<name>A0A5C3QG02_9AGAR</name>
<comment type="subcellular location">
    <subcellularLocation>
        <location evidence="2">Cell membrane</location>
        <topology evidence="2">Lipid-anchor</topology>
        <topology evidence="2">GPI-anchor</topology>
    </subcellularLocation>
</comment>
<keyword evidence="18" id="KW-1185">Reference proteome</keyword>
<keyword evidence="10" id="KW-0961">Cell wall biogenesis/degradation</keyword>
<dbReference type="Proteomes" id="UP000305067">
    <property type="component" value="Unassembled WGS sequence"/>
</dbReference>
<dbReference type="InterPro" id="IPR002509">
    <property type="entry name" value="NODB_dom"/>
</dbReference>
<keyword evidence="11" id="KW-0624">Polysaccharide degradation</keyword>